<keyword evidence="2 5" id="KW-0812">Transmembrane</keyword>
<sequence>MILALKTFNEQMSVTHRTEICKTRNSMRAGITLLPFFAINWFFGILAVEDSYNTSLQLIFALTNSMQGILTFIFFCFMDNNVQMSFRLKMMAITKKPKV</sequence>
<feature type="transmembrane region" description="Helical" evidence="5">
    <location>
        <begin position="54"/>
        <end position="77"/>
    </location>
</feature>
<protein>
    <submittedName>
        <fullName evidence="6">Putative G-protein coupled receptor 133</fullName>
    </submittedName>
</protein>
<dbReference type="Pfam" id="PF00002">
    <property type="entry name" value="7tm_2"/>
    <property type="match status" value="1"/>
</dbReference>
<feature type="transmembrane region" description="Helical" evidence="5">
    <location>
        <begin position="29"/>
        <end position="48"/>
    </location>
</feature>
<evidence type="ECO:0000313" key="6">
    <source>
        <dbReference type="EMBL" id="KFM67291.1"/>
    </source>
</evidence>
<evidence type="ECO:0000256" key="3">
    <source>
        <dbReference type="ARBA" id="ARBA00022989"/>
    </source>
</evidence>
<dbReference type="InterPro" id="IPR000832">
    <property type="entry name" value="GPCR_2_secretin-like"/>
</dbReference>
<accession>A0A087TQA2</accession>
<dbReference type="OMA" id="INWFFGI"/>
<dbReference type="AlphaFoldDB" id="A0A087TQA2"/>
<keyword evidence="7" id="KW-1185">Reference proteome</keyword>
<keyword evidence="3 5" id="KW-1133">Transmembrane helix</keyword>
<keyword evidence="4 5" id="KW-0472">Membrane</keyword>
<reference evidence="6 7" key="1">
    <citation type="submission" date="2013-11" db="EMBL/GenBank/DDBJ databases">
        <title>Genome sequencing of Stegodyphus mimosarum.</title>
        <authorList>
            <person name="Bechsgaard J."/>
        </authorList>
    </citation>
    <scope>NUCLEOTIDE SEQUENCE [LARGE SCALE GENOMIC DNA]</scope>
</reference>
<evidence type="ECO:0000256" key="2">
    <source>
        <dbReference type="ARBA" id="ARBA00022692"/>
    </source>
</evidence>
<evidence type="ECO:0000256" key="5">
    <source>
        <dbReference type="SAM" id="Phobius"/>
    </source>
</evidence>
<comment type="subcellular location">
    <subcellularLocation>
        <location evidence="1">Membrane</location>
        <topology evidence="1">Multi-pass membrane protein</topology>
    </subcellularLocation>
</comment>
<gene>
    <name evidence="6" type="ORF">X975_10759</name>
</gene>
<evidence type="ECO:0000256" key="4">
    <source>
        <dbReference type="ARBA" id="ARBA00023136"/>
    </source>
</evidence>
<feature type="non-terminal residue" evidence="6">
    <location>
        <position position="99"/>
    </location>
</feature>
<proteinExistence type="predicted"/>
<dbReference type="Proteomes" id="UP000054359">
    <property type="component" value="Unassembled WGS sequence"/>
</dbReference>
<dbReference type="EMBL" id="KK116281">
    <property type="protein sequence ID" value="KFM67291.1"/>
    <property type="molecule type" value="Genomic_DNA"/>
</dbReference>
<name>A0A087TQA2_STEMI</name>
<evidence type="ECO:0000313" key="7">
    <source>
        <dbReference type="Proteomes" id="UP000054359"/>
    </source>
</evidence>
<keyword evidence="6" id="KW-0675">Receptor</keyword>
<dbReference type="GO" id="GO:0016020">
    <property type="term" value="C:membrane"/>
    <property type="evidence" value="ECO:0007669"/>
    <property type="project" value="UniProtKB-SubCell"/>
</dbReference>
<organism evidence="6 7">
    <name type="scientific">Stegodyphus mimosarum</name>
    <name type="common">African social velvet spider</name>
    <dbReference type="NCBI Taxonomy" id="407821"/>
    <lineage>
        <taxon>Eukaryota</taxon>
        <taxon>Metazoa</taxon>
        <taxon>Ecdysozoa</taxon>
        <taxon>Arthropoda</taxon>
        <taxon>Chelicerata</taxon>
        <taxon>Arachnida</taxon>
        <taxon>Araneae</taxon>
        <taxon>Araneomorphae</taxon>
        <taxon>Entelegynae</taxon>
        <taxon>Eresoidea</taxon>
        <taxon>Eresidae</taxon>
        <taxon>Stegodyphus</taxon>
    </lineage>
</organism>
<dbReference type="Gene3D" id="1.20.1070.10">
    <property type="entry name" value="Rhodopsin 7-helix transmembrane proteins"/>
    <property type="match status" value="1"/>
</dbReference>
<dbReference type="GO" id="GO:0004930">
    <property type="term" value="F:G protein-coupled receptor activity"/>
    <property type="evidence" value="ECO:0007669"/>
    <property type="project" value="InterPro"/>
</dbReference>
<evidence type="ECO:0000256" key="1">
    <source>
        <dbReference type="ARBA" id="ARBA00004141"/>
    </source>
</evidence>
<dbReference type="OrthoDB" id="6416979at2759"/>